<name>A0A2N1N7M4_9GLOM</name>
<protein>
    <submittedName>
        <fullName evidence="2">Uncharacterized protein</fullName>
    </submittedName>
</protein>
<organism evidence="2 3">
    <name type="scientific">Rhizophagus irregularis</name>
    <dbReference type="NCBI Taxonomy" id="588596"/>
    <lineage>
        <taxon>Eukaryota</taxon>
        <taxon>Fungi</taxon>
        <taxon>Fungi incertae sedis</taxon>
        <taxon>Mucoromycota</taxon>
        <taxon>Glomeromycotina</taxon>
        <taxon>Glomeromycetes</taxon>
        <taxon>Glomerales</taxon>
        <taxon>Glomeraceae</taxon>
        <taxon>Rhizophagus</taxon>
    </lineage>
</organism>
<dbReference type="VEuPathDB" id="FungiDB:RhiirA1_457621"/>
<dbReference type="VEuPathDB" id="FungiDB:FUN_009867"/>
<dbReference type="Proteomes" id="UP000233469">
    <property type="component" value="Unassembled WGS sequence"/>
</dbReference>
<dbReference type="EMBL" id="LLXL01000681">
    <property type="protein sequence ID" value="PKK69854.1"/>
    <property type="molecule type" value="Genomic_DNA"/>
</dbReference>
<evidence type="ECO:0000313" key="3">
    <source>
        <dbReference type="Proteomes" id="UP000233469"/>
    </source>
</evidence>
<evidence type="ECO:0000256" key="1">
    <source>
        <dbReference type="SAM" id="Coils"/>
    </source>
</evidence>
<gene>
    <name evidence="2" type="ORF">RhiirC2_780483</name>
</gene>
<dbReference type="AlphaFoldDB" id="A0A2N1N7M4"/>
<reference evidence="2 3" key="1">
    <citation type="submission" date="2016-04" db="EMBL/GenBank/DDBJ databases">
        <title>Genome analyses suggest a sexual origin of heterokaryosis in a supposedly ancient asexual fungus.</title>
        <authorList>
            <person name="Ropars J."/>
            <person name="Sedzielewska K."/>
            <person name="Noel J."/>
            <person name="Charron P."/>
            <person name="Farinelli L."/>
            <person name="Marton T."/>
            <person name="Kruger M."/>
            <person name="Pelin A."/>
            <person name="Brachmann A."/>
            <person name="Corradi N."/>
        </authorList>
    </citation>
    <scope>NUCLEOTIDE SEQUENCE [LARGE SCALE GENOMIC DNA]</scope>
    <source>
        <strain evidence="2 3">C2</strain>
    </source>
</reference>
<reference evidence="2 3" key="2">
    <citation type="submission" date="2017-10" db="EMBL/GenBank/DDBJ databases">
        <title>Extensive intraspecific genome diversity in a model arbuscular mycorrhizal fungus.</title>
        <authorList>
            <person name="Chen E.C.H."/>
            <person name="Morin E."/>
            <person name="Baudet D."/>
            <person name="Noel J."/>
            <person name="Ndikumana S."/>
            <person name="Charron P."/>
            <person name="St-Onge C."/>
            <person name="Giorgi J."/>
            <person name="Grigoriev I.V."/>
            <person name="Roux C."/>
            <person name="Martin F.M."/>
            <person name="Corradi N."/>
        </authorList>
    </citation>
    <scope>NUCLEOTIDE SEQUENCE [LARGE SCALE GENOMIC DNA]</scope>
    <source>
        <strain evidence="2 3">C2</strain>
    </source>
</reference>
<keyword evidence="1" id="KW-0175">Coiled coil</keyword>
<evidence type="ECO:0000313" key="2">
    <source>
        <dbReference type="EMBL" id="PKK69854.1"/>
    </source>
</evidence>
<sequence length="180" mass="20613">MYTCKFEGGQGYEQLGILFDNKNWGSKKWQTGTCAYVLMQNMQETYDATFCWKEHVYKDSNMKLRCGSMCFEFNVYEEILKALSNRILNRETKDLNTLGDEKLINDQIGVVLAFDGLKNILNQNIFGSLFITSSGEILIWDASDINNECERLIEVMKDLIQEIDMLNIKLNAIVSDTASA</sequence>
<comment type="caution">
    <text evidence="2">The sequence shown here is derived from an EMBL/GenBank/DDBJ whole genome shotgun (WGS) entry which is preliminary data.</text>
</comment>
<proteinExistence type="predicted"/>
<accession>A0A2N1N7M4</accession>
<feature type="coiled-coil region" evidence="1">
    <location>
        <begin position="142"/>
        <end position="169"/>
    </location>
</feature>